<feature type="binding site" evidence="7">
    <location>
        <position position="526"/>
    </location>
    <ligand>
        <name>Fe cation</name>
        <dbReference type="ChEBI" id="CHEBI:24875"/>
        <note>catalytic</note>
    </ligand>
</feature>
<sequence>MSVAQRLTPPTCARARVRTRASTTPPEVKRAIDAARWRAGLEPASNVPWTECQVVRGEIPPELTGTLYRAGPGRCRLGSTKYAHWFDGDGYVSAIELDAGDNSVRCSGRYVETARWRRQRDADGGDGGNDDTVGSSGVAMRGAWTQASSMMANLGRFPTNPSNTSIIAHAGEVLACCEGGAPVAMDPATLATKGEISFGSSLPMGFSAHSKQDPRDGMLYTWGLKKPPFIGISVAKVSANGEVLKVVDMPFPTGVPEFALLHDCAMSENYLTFFMCPWVLPKENIAGALSGLSSFGHSFRWSDERETWMVVVRKSDLSVVHAKNVPAFSSYHTCDSYEENGKLKVLYCKLRGSRAELEKNFGDMYASEWTAAQYNDLHEMTIDIATGDVTDTIAMPTNADGERDMTKMIGMEFPLVSPLTQGRHKPKYVYTLANTCGEHGYFDSIQKLNLETKTAETRLSPSGCFPHECAFVPQSDGVDEDDGYLVHVEYDASRAAANVLILDAKRVQDEPVAEIQLPMHIPYSFHGAFVPKM</sequence>
<gene>
    <name evidence="8" type="ORF">BE221DRAFT_61683</name>
</gene>
<feature type="binding site" evidence="7">
    <location>
        <position position="332"/>
    </location>
    <ligand>
        <name>Fe cation</name>
        <dbReference type="ChEBI" id="CHEBI:24875"/>
        <note>catalytic</note>
    </ligand>
</feature>
<organism evidence="8">
    <name type="scientific">Ostreococcus tauri</name>
    <name type="common">Marine green alga</name>
    <dbReference type="NCBI Taxonomy" id="70448"/>
    <lineage>
        <taxon>Eukaryota</taxon>
        <taxon>Viridiplantae</taxon>
        <taxon>Chlorophyta</taxon>
        <taxon>Mamiellophyceae</taxon>
        <taxon>Mamiellales</taxon>
        <taxon>Bathycoccaceae</taxon>
        <taxon>Ostreococcus</taxon>
    </lineage>
</organism>
<dbReference type="GO" id="GO:0016121">
    <property type="term" value="P:carotene catabolic process"/>
    <property type="evidence" value="ECO:0007669"/>
    <property type="project" value="TreeGrafter"/>
</dbReference>
<feature type="binding site" evidence="7">
    <location>
        <position position="209"/>
    </location>
    <ligand>
        <name>Fe cation</name>
        <dbReference type="ChEBI" id="CHEBI:24875"/>
        <note>catalytic</note>
    </ligand>
</feature>
<accession>A0A1Y5I011</accession>
<dbReference type="EC" id="1.14.99.n4" evidence="5"/>
<evidence type="ECO:0000256" key="6">
    <source>
        <dbReference type="ARBA" id="ARBA00048709"/>
    </source>
</evidence>
<name>A0A1Y5I011_OSTTA</name>
<dbReference type="PANTHER" id="PTHR10543:SF89">
    <property type="entry name" value="CAROTENOID 9,10(9',10')-CLEAVAGE DIOXYGENASE 1"/>
    <property type="match status" value="1"/>
</dbReference>
<evidence type="ECO:0000256" key="1">
    <source>
        <dbReference type="ARBA" id="ARBA00006787"/>
    </source>
</evidence>
<dbReference type="Pfam" id="PF03055">
    <property type="entry name" value="RPE65"/>
    <property type="match status" value="1"/>
</dbReference>
<evidence type="ECO:0000256" key="2">
    <source>
        <dbReference type="ARBA" id="ARBA00022723"/>
    </source>
</evidence>
<comment type="cofactor">
    <cofactor evidence="7">
        <name>Fe(2+)</name>
        <dbReference type="ChEBI" id="CHEBI:29033"/>
    </cofactor>
    <text evidence="7">Binds 1 Fe(2+) ion per subunit.</text>
</comment>
<dbReference type="AlphaFoldDB" id="A0A1Y5I011"/>
<keyword evidence="2 7" id="KW-0479">Metal-binding</keyword>
<dbReference type="EMBL" id="KZ155838">
    <property type="protein sequence ID" value="OUS42790.1"/>
    <property type="molecule type" value="Genomic_DNA"/>
</dbReference>
<protein>
    <recommendedName>
        <fullName evidence="5">carotenoid 9,10-dioxygenase</fullName>
        <ecNumber evidence="5">1.14.99.n4</ecNumber>
    </recommendedName>
</protein>
<evidence type="ECO:0000256" key="3">
    <source>
        <dbReference type="ARBA" id="ARBA00023002"/>
    </source>
</evidence>
<proteinExistence type="inferred from homology"/>
<dbReference type="eggNOG" id="KOG1285">
    <property type="taxonomic scope" value="Eukaryota"/>
</dbReference>
<comment type="similarity">
    <text evidence="1">Belongs to the carotenoid oxygenase family.</text>
</comment>
<reference evidence="8" key="1">
    <citation type="submission" date="2017-04" db="EMBL/GenBank/DDBJ databases">
        <title>Population genomics of picophytoplankton unveils novel chromosome hypervariability.</title>
        <authorList>
            <consortium name="DOE Joint Genome Institute"/>
            <person name="Blanc-Mathieu R."/>
            <person name="Krasovec M."/>
            <person name="Hebrard M."/>
            <person name="Yau S."/>
            <person name="Desgranges E."/>
            <person name="Martin J."/>
            <person name="Schackwitz W."/>
            <person name="Kuo A."/>
            <person name="Salin G."/>
            <person name="Donnadieu C."/>
            <person name="Desdevises Y."/>
            <person name="Sanchez-Ferandin S."/>
            <person name="Moreau H."/>
            <person name="Rivals E."/>
            <person name="Grigoriev I.V."/>
            <person name="Grimsley N."/>
            <person name="Eyre-Walker A."/>
            <person name="Piganeau G."/>
        </authorList>
    </citation>
    <scope>NUCLEOTIDE SEQUENCE [LARGE SCALE GENOMIC DNA]</scope>
    <source>
        <strain evidence="8">RCC 1115</strain>
    </source>
</reference>
<evidence type="ECO:0000256" key="5">
    <source>
        <dbReference type="ARBA" id="ARBA00039084"/>
    </source>
</evidence>
<keyword evidence="4 7" id="KW-0408">Iron</keyword>
<comment type="catalytic activity">
    <reaction evidence="6">
        <text>all-trans-zeaxanthin + 2 O2 = 4,9-dimethyldodeca-2,4,6,8,10-pentaenedial + 2 (3R)-hydroxy-beta-ionone</text>
        <dbReference type="Rhea" id="RHEA:26393"/>
        <dbReference type="ChEBI" id="CHEBI:15379"/>
        <dbReference type="ChEBI" id="CHEBI:27547"/>
        <dbReference type="ChEBI" id="CHEBI:53171"/>
        <dbReference type="ChEBI" id="CHEBI:53173"/>
        <dbReference type="EC" id="1.14.99.n4"/>
    </reaction>
</comment>
<dbReference type="GO" id="GO:0046872">
    <property type="term" value="F:metal ion binding"/>
    <property type="evidence" value="ECO:0007669"/>
    <property type="project" value="UniProtKB-KW"/>
</dbReference>
<evidence type="ECO:0000256" key="7">
    <source>
        <dbReference type="PIRSR" id="PIRSR604294-1"/>
    </source>
</evidence>
<dbReference type="GO" id="GO:0009570">
    <property type="term" value="C:chloroplast stroma"/>
    <property type="evidence" value="ECO:0007669"/>
    <property type="project" value="TreeGrafter"/>
</dbReference>
<evidence type="ECO:0000256" key="4">
    <source>
        <dbReference type="ARBA" id="ARBA00023004"/>
    </source>
</evidence>
<keyword evidence="3" id="KW-0560">Oxidoreductase</keyword>
<evidence type="ECO:0000313" key="8">
    <source>
        <dbReference type="EMBL" id="OUS42790.1"/>
    </source>
</evidence>
<dbReference type="GO" id="GO:0010436">
    <property type="term" value="F:carotenoid dioxygenase activity"/>
    <property type="evidence" value="ECO:0007669"/>
    <property type="project" value="TreeGrafter"/>
</dbReference>
<feature type="binding site" evidence="7">
    <location>
        <position position="262"/>
    </location>
    <ligand>
        <name>Fe cation</name>
        <dbReference type="ChEBI" id="CHEBI:24875"/>
        <note>catalytic</note>
    </ligand>
</feature>
<dbReference type="PANTHER" id="PTHR10543">
    <property type="entry name" value="BETA-CAROTENE DIOXYGENASE"/>
    <property type="match status" value="1"/>
</dbReference>
<dbReference type="InterPro" id="IPR004294">
    <property type="entry name" value="Carotenoid_Oase"/>
</dbReference>
<dbReference type="Proteomes" id="UP000195557">
    <property type="component" value="Unassembled WGS sequence"/>
</dbReference>